<comment type="caution">
    <text evidence="3">The sequence shown here is derived from an EMBL/GenBank/DDBJ whole genome shotgun (WGS) entry which is preliminary data.</text>
</comment>
<accession>A0ABU3LCE7</accession>
<dbReference type="InterPro" id="IPR006015">
    <property type="entry name" value="Universal_stress_UspA"/>
</dbReference>
<evidence type="ECO:0000256" key="1">
    <source>
        <dbReference type="ARBA" id="ARBA00008791"/>
    </source>
</evidence>
<dbReference type="InterPro" id="IPR006016">
    <property type="entry name" value="UspA"/>
</dbReference>
<dbReference type="Pfam" id="PF00582">
    <property type="entry name" value="Usp"/>
    <property type="match status" value="1"/>
</dbReference>
<dbReference type="PANTHER" id="PTHR46268:SF6">
    <property type="entry name" value="UNIVERSAL STRESS PROTEIN UP12"/>
    <property type="match status" value="1"/>
</dbReference>
<reference evidence="3 4" key="1">
    <citation type="submission" date="2023-09" db="EMBL/GenBank/DDBJ databases">
        <title>Novel taxa isolated from Blanes Bay.</title>
        <authorList>
            <person name="Rey-Velasco X."/>
            <person name="Lucena T."/>
        </authorList>
    </citation>
    <scope>NUCLEOTIDE SEQUENCE [LARGE SCALE GENOMIC DNA]</scope>
    <source>
        <strain evidence="3 4">S356</strain>
    </source>
</reference>
<comment type="similarity">
    <text evidence="1">Belongs to the universal stress protein A family.</text>
</comment>
<evidence type="ECO:0000313" key="3">
    <source>
        <dbReference type="EMBL" id="MDT7831212.1"/>
    </source>
</evidence>
<dbReference type="PANTHER" id="PTHR46268">
    <property type="entry name" value="STRESS RESPONSE PROTEIN NHAX"/>
    <property type="match status" value="1"/>
</dbReference>
<gene>
    <name evidence="3" type="ORF">RQM59_02410</name>
</gene>
<dbReference type="Gene3D" id="3.40.50.12370">
    <property type="match status" value="1"/>
</dbReference>
<protein>
    <submittedName>
        <fullName evidence="3">Universal stress protein</fullName>
    </submittedName>
</protein>
<feature type="domain" description="UspA" evidence="2">
    <location>
        <begin position="1"/>
        <end position="135"/>
    </location>
</feature>
<dbReference type="Proteomes" id="UP001257277">
    <property type="component" value="Unassembled WGS sequence"/>
</dbReference>
<dbReference type="SUPFAM" id="SSF52402">
    <property type="entry name" value="Adenine nucleotide alpha hydrolases-like"/>
    <property type="match status" value="1"/>
</dbReference>
<proteinExistence type="inferred from homology"/>
<sequence length="267" mass="29478">MKHILVPIGSTENASNTLQYAIDLASEIDAKVFVFRAYRVISKAGTIINVNEIIERETNLYLRSIINVVNTKSVEVKMISANGDVIDSINKVDKELGIDLIVVGPKSNSVKEEVFLGSTSGSIVKYSKIPVLVVPNGATFSPFKTALTAFKSGVITKEDALHPLEMIASKFNTEVDLLLVKTPATTEEDLLLDAKLSKIQQSLTITEKDTTFAGVLEYFESNTTDMLCVFRRKRGFFKKLWESNTILKSEFYCDIPLLVLSGLSGDQ</sequence>
<evidence type="ECO:0000259" key="2">
    <source>
        <dbReference type="Pfam" id="PF00582"/>
    </source>
</evidence>
<dbReference type="RefSeq" id="WP_349240463.1">
    <property type="nucleotide sequence ID" value="NZ_JAVTTO010000001.1"/>
</dbReference>
<name>A0ABU3LCE7_9FLAO</name>
<evidence type="ECO:0000313" key="4">
    <source>
        <dbReference type="Proteomes" id="UP001257277"/>
    </source>
</evidence>
<dbReference type="EMBL" id="JAVTTO010000001">
    <property type="protein sequence ID" value="MDT7831212.1"/>
    <property type="molecule type" value="Genomic_DNA"/>
</dbReference>
<keyword evidence="4" id="KW-1185">Reference proteome</keyword>
<organism evidence="3 4">
    <name type="scientific">Asprobacillus argus</name>
    <dbReference type="NCBI Taxonomy" id="3076534"/>
    <lineage>
        <taxon>Bacteria</taxon>
        <taxon>Pseudomonadati</taxon>
        <taxon>Bacteroidota</taxon>
        <taxon>Flavobacteriia</taxon>
        <taxon>Flavobacteriales</taxon>
        <taxon>Flavobacteriaceae</taxon>
        <taxon>Asprobacillus</taxon>
    </lineage>
</organism>
<dbReference type="PRINTS" id="PR01438">
    <property type="entry name" value="UNVRSLSTRESS"/>
</dbReference>
<dbReference type="CDD" id="cd00293">
    <property type="entry name" value="USP-like"/>
    <property type="match status" value="1"/>
</dbReference>